<keyword evidence="2 5" id="KW-0328">Glycosyltransferase</keyword>
<evidence type="ECO:0000256" key="3">
    <source>
        <dbReference type="ARBA" id="ARBA00022679"/>
    </source>
</evidence>
<name>A0ABT6B9E7_9GAMM</name>
<sequence length="316" mass="34329">MTSAERKVSVIVPVFEDGTRALDAALALHAQRVSGATLEVVIVDDGSRERTVRELDALPDDTSIRVVRLAQNAGRSAARNRGAEEAQGDVLVFMDCDCLPADAHFVQRHLDAIDAGHVATCGDVKGFDDAFWSRYQAQASVRRRHAFAAGRHYAGTSQNLAVRRATFFAAGGFDSAYRQYGFEDRDLLIRMGRLGTIGWVEDACVIHRDILSLPSVFRKLREAGRFGAARFHLAYPDAYRALGYGRIDASGRLLRRSAAILAGRLAEMAAPWLDRLATSGVLPFPVAAMIVKLGSAASFARGTAEATGETLRRPLV</sequence>
<dbReference type="PANTHER" id="PTHR43179">
    <property type="entry name" value="RHAMNOSYLTRANSFERASE WBBL"/>
    <property type="match status" value="1"/>
</dbReference>
<dbReference type="Gene3D" id="3.90.550.10">
    <property type="entry name" value="Spore Coat Polysaccharide Biosynthesis Protein SpsA, Chain A"/>
    <property type="match status" value="1"/>
</dbReference>
<proteinExistence type="inferred from homology"/>
<evidence type="ECO:0000313" key="6">
    <source>
        <dbReference type="Proteomes" id="UP001528850"/>
    </source>
</evidence>
<keyword evidence="3 5" id="KW-0808">Transferase</keyword>
<feature type="domain" description="Glycosyltransferase 2-like" evidence="4">
    <location>
        <begin position="9"/>
        <end position="145"/>
    </location>
</feature>
<protein>
    <submittedName>
        <fullName evidence="5">Glycosyltransferase</fullName>
        <ecNumber evidence="5">2.4.-.-</ecNumber>
    </submittedName>
</protein>
<comment type="similarity">
    <text evidence="1">Belongs to the glycosyltransferase 2 family.</text>
</comment>
<dbReference type="PANTHER" id="PTHR43179:SF12">
    <property type="entry name" value="GALACTOFURANOSYLTRANSFERASE GLFT2"/>
    <property type="match status" value="1"/>
</dbReference>
<dbReference type="EC" id="2.4.-.-" evidence="5"/>
<comment type="caution">
    <text evidence="5">The sequence shown here is derived from an EMBL/GenBank/DDBJ whole genome shotgun (WGS) entry which is preliminary data.</text>
</comment>
<dbReference type="InterPro" id="IPR029044">
    <property type="entry name" value="Nucleotide-diphossugar_trans"/>
</dbReference>
<dbReference type="GO" id="GO:0016757">
    <property type="term" value="F:glycosyltransferase activity"/>
    <property type="evidence" value="ECO:0007669"/>
    <property type="project" value="UniProtKB-KW"/>
</dbReference>
<evidence type="ECO:0000313" key="5">
    <source>
        <dbReference type="EMBL" id="MDF4023922.1"/>
    </source>
</evidence>
<accession>A0ABT6B9E7</accession>
<evidence type="ECO:0000259" key="4">
    <source>
        <dbReference type="Pfam" id="PF00535"/>
    </source>
</evidence>
<dbReference type="EMBL" id="JARJJS010000001">
    <property type="protein sequence ID" value="MDF4023922.1"/>
    <property type="molecule type" value="Genomic_DNA"/>
</dbReference>
<evidence type="ECO:0000256" key="1">
    <source>
        <dbReference type="ARBA" id="ARBA00006739"/>
    </source>
</evidence>
<organism evidence="5 6">
    <name type="scientific">Luteibacter sahnii</name>
    <dbReference type="NCBI Taxonomy" id="3021977"/>
    <lineage>
        <taxon>Bacteria</taxon>
        <taxon>Pseudomonadati</taxon>
        <taxon>Pseudomonadota</taxon>
        <taxon>Gammaproteobacteria</taxon>
        <taxon>Lysobacterales</taxon>
        <taxon>Rhodanobacteraceae</taxon>
        <taxon>Luteibacter</taxon>
    </lineage>
</organism>
<dbReference type="Proteomes" id="UP001528850">
    <property type="component" value="Unassembled WGS sequence"/>
</dbReference>
<gene>
    <name evidence="5" type="ORF">P3W24_02895</name>
</gene>
<dbReference type="InterPro" id="IPR001173">
    <property type="entry name" value="Glyco_trans_2-like"/>
</dbReference>
<dbReference type="SUPFAM" id="SSF53448">
    <property type="entry name" value="Nucleotide-diphospho-sugar transferases"/>
    <property type="match status" value="1"/>
</dbReference>
<evidence type="ECO:0000256" key="2">
    <source>
        <dbReference type="ARBA" id="ARBA00022676"/>
    </source>
</evidence>
<keyword evidence="6" id="KW-1185">Reference proteome</keyword>
<reference evidence="5 6" key="1">
    <citation type="journal article" date="2024" name="Curr. Microbiol.">
        <title>Luteibacter sahnii sp. nov., A Novel Yellow-Colored Xanthomonadin Pigment Producing Probiotic Bacterium from Healthy Rice Seed Microbiome.</title>
        <authorList>
            <person name="Jaiswal G."/>
            <person name="Rana R."/>
            <person name="Nayak P.K."/>
            <person name="Chouhan R."/>
            <person name="Gandhi S.G."/>
            <person name="Patel H.K."/>
            <person name="Patil P.B."/>
        </authorList>
    </citation>
    <scope>NUCLEOTIDE SEQUENCE [LARGE SCALE GENOMIC DNA]</scope>
    <source>
        <strain evidence="5 6">PPL201</strain>
    </source>
</reference>
<dbReference type="Pfam" id="PF00535">
    <property type="entry name" value="Glycos_transf_2"/>
    <property type="match status" value="1"/>
</dbReference>